<dbReference type="PANTHER" id="PTHR11988:SF27">
    <property type="entry name" value="GH27708P"/>
    <property type="match status" value="1"/>
</dbReference>
<dbReference type="CDD" id="cd14695">
    <property type="entry name" value="bZIP_HLF"/>
    <property type="match status" value="1"/>
</dbReference>
<feature type="compositionally biased region" description="Low complexity" evidence="8">
    <location>
        <begin position="114"/>
        <end position="124"/>
    </location>
</feature>
<keyword evidence="7" id="KW-0175">Coiled coil</keyword>
<evidence type="ECO:0000256" key="8">
    <source>
        <dbReference type="SAM" id="MobiDB-lite"/>
    </source>
</evidence>
<sequence length="321" mass="36810">MDAARTAAARTPLLQPPAYLQPMLPYWLPPPTPPPEALAEKEKKDGDPWPPVDAQAAFLGPSLWDSQKDQQLKYTDLEDFLNEADTVSQPRSSPPQRVPGSPPLQVPPPPPQQFPQHLHQQQLQERPWPGALGPPGHHQHQPPRHPHHQQQHHHQQQQHQHPQQPHPQQQHPSCRLNEHRVPDQAGRDQLRAGEEGGAPLKVKVEFQVSPSDLALATVPGTQFDPQTHQFSDDELKPQAICKKSKKQIVPDERKDQRYWTRRQRNNTAAKRSRDARRLKENQIALRANFLEKENAALREVMDELNRKNQELKARVENCHCR</sequence>
<dbReference type="GO" id="GO:0000978">
    <property type="term" value="F:RNA polymerase II cis-regulatory region sequence-specific DNA binding"/>
    <property type="evidence" value="ECO:0007669"/>
    <property type="project" value="TreeGrafter"/>
</dbReference>
<evidence type="ECO:0000256" key="2">
    <source>
        <dbReference type="ARBA" id="ARBA00009208"/>
    </source>
</evidence>
<feature type="coiled-coil region" evidence="7">
    <location>
        <begin position="287"/>
        <end position="321"/>
    </location>
</feature>
<keyword evidence="3" id="KW-0805">Transcription regulation</keyword>
<feature type="region of interest" description="Disordered" evidence="8">
    <location>
        <begin position="21"/>
        <end position="203"/>
    </location>
</feature>
<dbReference type="InterPro" id="IPR004827">
    <property type="entry name" value="bZIP"/>
</dbReference>
<gene>
    <name evidence="10" type="primary">Hlf_1</name>
    <name evidence="10" type="ORF">FJT64_018954</name>
</gene>
<dbReference type="SUPFAM" id="SSF57959">
    <property type="entry name" value="Leucine zipper domain"/>
    <property type="match status" value="1"/>
</dbReference>
<feature type="compositionally biased region" description="Pro residues" evidence="8">
    <location>
        <begin position="27"/>
        <end position="36"/>
    </location>
</feature>
<feature type="compositionally biased region" description="Pro residues" evidence="8">
    <location>
        <begin position="92"/>
        <end position="113"/>
    </location>
</feature>
<evidence type="ECO:0000256" key="4">
    <source>
        <dbReference type="ARBA" id="ARBA00023125"/>
    </source>
</evidence>
<evidence type="ECO:0000313" key="10">
    <source>
        <dbReference type="EMBL" id="KAF0309977.1"/>
    </source>
</evidence>
<evidence type="ECO:0000313" key="11">
    <source>
        <dbReference type="Proteomes" id="UP000440578"/>
    </source>
</evidence>
<dbReference type="GO" id="GO:0005634">
    <property type="term" value="C:nucleus"/>
    <property type="evidence" value="ECO:0007669"/>
    <property type="project" value="UniProtKB-SubCell"/>
</dbReference>
<proteinExistence type="inferred from homology"/>
<keyword evidence="6" id="KW-0539">Nucleus</keyword>
<feature type="compositionally biased region" description="Basic and acidic residues" evidence="8">
    <location>
        <begin position="176"/>
        <end position="194"/>
    </location>
</feature>
<dbReference type="Gene3D" id="1.20.5.170">
    <property type="match status" value="1"/>
</dbReference>
<organism evidence="10 11">
    <name type="scientific">Amphibalanus amphitrite</name>
    <name type="common">Striped barnacle</name>
    <name type="synonym">Balanus amphitrite</name>
    <dbReference type="NCBI Taxonomy" id="1232801"/>
    <lineage>
        <taxon>Eukaryota</taxon>
        <taxon>Metazoa</taxon>
        <taxon>Ecdysozoa</taxon>
        <taxon>Arthropoda</taxon>
        <taxon>Crustacea</taxon>
        <taxon>Multicrustacea</taxon>
        <taxon>Cirripedia</taxon>
        <taxon>Thoracica</taxon>
        <taxon>Thoracicalcarea</taxon>
        <taxon>Balanomorpha</taxon>
        <taxon>Balanoidea</taxon>
        <taxon>Balanidae</taxon>
        <taxon>Amphibalaninae</taxon>
        <taxon>Amphibalanus</taxon>
    </lineage>
</organism>
<dbReference type="EMBL" id="VIIS01000356">
    <property type="protein sequence ID" value="KAF0309978.1"/>
    <property type="molecule type" value="Genomic_DNA"/>
</dbReference>
<evidence type="ECO:0000256" key="1">
    <source>
        <dbReference type="ARBA" id="ARBA00004123"/>
    </source>
</evidence>
<feature type="compositionally biased region" description="Basic residues" evidence="8">
    <location>
        <begin position="137"/>
        <end position="156"/>
    </location>
</feature>
<reference evidence="10 11" key="1">
    <citation type="submission" date="2019-07" db="EMBL/GenBank/DDBJ databases">
        <title>Draft genome assembly of a fouling barnacle, Amphibalanus amphitrite (Darwin, 1854): The first reference genome for Thecostraca.</title>
        <authorList>
            <person name="Kim W."/>
        </authorList>
    </citation>
    <scope>NUCLEOTIDE SEQUENCE [LARGE SCALE GENOMIC DNA]</scope>
    <source>
        <strain evidence="10">SNU_AA5</strain>
        <tissue evidence="10">Soma without cirri and trophi</tissue>
    </source>
</reference>
<keyword evidence="4" id="KW-0238">DNA-binding</keyword>
<feature type="domain" description="BZIP" evidence="9">
    <location>
        <begin position="255"/>
        <end position="318"/>
    </location>
</feature>
<evidence type="ECO:0000256" key="5">
    <source>
        <dbReference type="ARBA" id="ARBA00023163"/>
    </source>
</evidence>
<evidence type="ECO:0000256" key="3">
    <source>
        <dbReference type="ARBA" id="ARBA00023015"/>
    </source>
</evidence>
<dbReference type="AlphaFoldDB" id="A0A6A4WRU2"/>
<dbReference type="InterPro" id="IPR046347">
    <property type="entry name" value="bZIP_sf"/>
</dbReference>
<name>A0A6A4WRU2_AMPAM</name>
<keyword evidence="11" id="KW-1185">Reference proteome</keyword>
<dbReference type="EMBL" id="VIIS01000356">
    <property type="protein sequence ID" value="KAF0309977.1"/>
    <property type="molecule type" value="Genomic_DNA"/>
</dbReference>
<dbReference type="SMART" id="SM00338">
    <property type="entry name" value="BRLZ"/>
    <property type="match status" value="1"/>
</dbReference>
<dbReference type="GO" id="GO:0000981">
    <property type="term" value="F:DNA-binding transcription factor activity, RNA polymerase II-specific"/>
    <property type="evidence" value="ECO:0007669"/>
    <property type="project" value="TreeGrafter"/>
</dbReference>
<feature type="compositionally biased region" description="Low complexity" evidence="8">
    <location>
        <begin position="157"/>
        <end position="172"/>
    </location>
</feature>
<dbReference type="Pfam" id="PF07716">
    <property type="entry name" value="bZIP_2"/>
    <property type="match status" value="1"/>
</dbReference>
<dbReference type="PANTHER" id="PTHR11988">
    <property type="entry name" value="THYROTROPH EMBRYONIC FACTOR RELATED"/>
    <property type="match status" value="1"/>
</dbReference>
<accession>A0A6A4WRU2</accession>
<dbReference type="FunFam" id="1.20.5.170:FF:000007">
    <property type="entry name" value="hepatic leukemia factor isoform X2"/>
    <property type="match status" value="1"/>
</dbReference>
<keyword evidence="5" id="KW-0804">Transcription</keyword>
<feature type="compositionally biased region" description="Basic and acidic residues" evidence="8">
    <location>
        <begin position="38"/>
        <end position="47"/>
    </location>
</feature>
<comment type="caution">
    <text evidence="10">The sequence shown here is derived from an EMBL/GenBank/DDBJ whole genome shotgun (WGS) entry which is preliminary data.</text>
</comment>
<protein>
    <submittedName>
        <fullName evidence="10">Hepatic leukemia factor</fullName>
    </submittedName>
</protein>
<comment type="subcellular location">
    <subcellularLocation>
        <location evidence="1">Nucleus</location>
    </subcellularLocation>
</comment>
<dbReference type="PROSITE" id="PS50217">
    <property type="entry name" value="BZIP"/>
    <property type="match status" value="1"/>
</dbReference>
<evidence type="ECO:0000256" key="7">
    <source>
        <dbReference type="SAM" id="Coils"/>
    </source>
</evidence>
<dbReference type="OrthoDB" id="6022300at2759"/>
<dbReference type="Proteomes" id="UP000440578">
    <property type="component" value="Unassembled WGS sequence"/>
</dbReference>
<dbReference type="InterPro" id="IPR040223">
    <property type="entry name" value="PAR_bZIP"/>
</dbReference>
<comment type="similarity">
    <text evidence="2">Belongs to the bZIP family. PAR subfamily.</text>
</comment>
<evidence type="ECO:0000259" key="9">
    <source>
        <dbReference type="PROSITE" id="PS50217"/>
    </source>
</evidence>
<evidence type="ECO:0000256" key="6">
    <source>
        <dbReference type="ARBA" id="ARBA00023242"/>
    </source>
</evidence>